<dbReference type="NCBIfam" id="TIGR02532">
    <property type="entry name" value="IV_pilin_GFxxxE"/>
    <property type="match status" value="1"/>
</dbReference>
<gene>
    <name evidence="11" type="ORF">CBF29_03900</name>
</gene>
<name>A0A430B119_9ENTE</name>
<evidence type="ECO:0000256" key="8">
    <source>
        <dbReference type="ARBA" id="ARBA00023287"/>
    </source>
</evidence>
<keyword evidence="3" id="KW-1003">Cell membrane</keyword>
<reference evidence="11 12" key="1">
    <citation type="submission" date="2017-05" db="EMBL/GenBank/DDBJ databases">
        <title>Vagococcus spp. assemblies.</title>
        <authorList>
            <person name="Gulvik C.A."/>
        </authorList>
    </citation>
    <scope>NUCLEOTIDE SEQUENCE [LARGE SCALE GENOMIC DNA]</scope>
    <source>
        <strain evidence="11 12">CCUG 51432</strain>
    </source>
</reference>
<dbReference type="RefSeq" id="WP_126807552.1">
    <property type="nucleotide sequence ID" value="NZ_NGKA01000004.1"/>
</dbReference>
<evidence type="ECO:0000256" key="7">
    <source>
        <dbReference type="ARBA" id="ARBA00023136"/>
    </source>
</evidence>
<sequence length="104" mass="11922">MKLFKIDRDKKKSYSGFTLIEMLIVLFIIAVLVLIFVPNLSSQKEEITKQGNEALTKVVHSQVELFLMNGETDALNYENLVKLKYLTQDQSDKAQKSEIKLQGE</sequence>
<dbReference type="Proteomes" id="UP000287605">
    <property type="component" value="Unassembled WGS sequence"/>
</dbReference>
<evidence type="ECO:0000256" key="5">
    <source>
        <dbReference type="ARBA" id="ARBA00022692"/>
    </source>
</evidence>
<comment type="subcellular location">
    <subcellularLocation>
        <location evidence="1">Cell membrane</location>
        <topology evidence="1">Single-pass membrane protein</topology>
    </subcellularLocation>
    <subcellularLocation>
        <location evidence="2">Cell surface</location>
    </subcellularLocation>
</comment>
<evidence type="ECO:0000256" key="1">
    <source>
        <dbReference type="ARBA" id="ARBA00004162"/>
    </source>
</evidence>
<dbReference type="PIRSF" id="PIRSF029928">
    <property type="entry name" value="Late_competence_ComGC"/>
    <property type="match status" value="1"/>
</dbReference>
<keyword evidence="6 10" id="KW-1133">Transmembrane helix</keyword>
<keyword evidence="7 10" id="KW-0472">Membrane</keyword>
<evidence type="ECO:0000256" key="2">
    <source>
        <dbReference type="ARBA" id="ARBA00004241"/>
    </source>
</evidence>
<dbReference type="GO" id="GO:0009986">
    <property type="term" value="C:cell surface"/>
    <property type="evidence" value="ECO:0007669"/>
    <property type="project" value="UniProtKB-SubCell"/>
</dbReference>
<keyword evidence="4" id="KW-0488">Methylation</keyword>
<evidence type="ECO:0000256" key="9">
    <source>
        <dbReference type="ARBA" id="ARBA00043982"/>
    </source>
</evidence>
<dbReference type="OrthoDB" id="2200445at2"/>
<evidence type="ECO:0000256" key="4">
    <source>
        <dbReference type="ARBA" id="ARBA00022481"/>
    </source>
</evidence>
<accession>A0A430B119</accession>
<evidence type="ECO:0000313" key="12">
    <source>
        <dbReference type="Proteomes" id="UP000287605"/>
    </source>
</evidence>
<protein>
    <recommendedName>
        <fullName evidence="13">Competence protein ComGC</fullName>
    </recommendedName>
</protein>
<dbReference type="InterPro" id="IPR045584">
    <property type="entry name" value="Pilin-like"/>
</dbReference>
<dbReference type="AlphaFoldDB" id="A0A430B119"/>
<evidence type="ECO:0000256" key="6">
    <source>
        <dbReference type="ARBA" id="ARBA00022989"/>
    </source>
</evidence>
<keyword evidence="8" id="KW-0178">Competence</keyword>
<organism evidence="11 12">
    <name type="scientific">Vagococcus elongatus</name>
    <dbReference type="NCBI Taxonomy" id="180344"/>
    <lineage>
        <taxon>Bacteria</taxon>
        <taxon>Bacillati</taxon>
        <taxon>Bacillota</taxon>
        <taxon>Bacilli</taxon>
        <taxon>Lactobacillales</taxon>
        <taxon>Enterococcaceae</taxon>
        <taxon>Vagococcus</taxon>
    </lineage>
</organism>
<keyword evidence="12" id="KW-1185">Reference proteome</keyword>
<dbReference type="SUPFAM" id="SSF54523">
    <property type="entry name" value="Pili subunits"/>
    <property type="match status" value="1"/>
</dbReference>
<dbReference type="Pfam" id="PF07963">
    <property type="entry name" value="N_methyl"/>
    <property type="match status" value="1"/>
</dbReference>
<proteinExistence type="inferred from homology"/>
<dbReference type="GO" id="GO:0030420">
    <property type="term" value="P:establishment of competence for transformation"/>
    <property type="evidence" value="ECO:0007669"/>
    <property type="project" value="UniProtKB-KW"/>
</dbReference>
<evidence type="ECO:0008006" key="13">
    <source>
        <dbReference type="Google" id="ProtNLM"/>
    </source>
</evidence>
<evidence type="ECO:0000313" key="11">
    <source>
        <dbReference type="EMBL" id="RSU14037.1"/>
    </source>
</evidence>
<dbReference type="InterPro" id="IPR012902">
    <property type="entry name" value="N_methyl_site"/>
</dbReference>
<keyword evidence="5 10" id="KW-0812">Transmembrane</keyword>
<evidence type="ECO:0000256" key="3">
    <source>
        <dbReference type="ARBA" id="ARBA00022475"/>
    </source>
</evidence>
<dbReference type="InterPro" id="IPR016940">
    <property type="entry name" value="ComGC"/>
</dbReference>
<dbReference type="PROSITE" id="PS00409">
    <property type="entry name" value="PROKAR_NTER_METHYL"/>
    <property type="match status" value="1"/>
</dbReference>
<feature type="transmembrane region" description="Helical" evidence="10">
    <location>
        <begin position="20"/>
        <end position="40"/>
    </location>
</feature>
<dbReference type="EMBL" id="NGKA01000004">
    <property type="protein sequence ID" value="RSU14037.1"/>
    <property type="molecule type" value="Genomic_DNA"/>
</dbReference>
<comment type="caution">
    <text evidence="11">The sequence shown here is derived from an EMBL/GenBank/DDBJ whole genome shotgun (WGS) entry which is preliminary data.</text>
</comment>
<dbReference type="Gene3D" id="3.30.700.10">
    <property type="entry name" value="Glycoprotein, Type 4 Pilin"/>
    <property type="match status" value="1"/>
</dbReference>
<comment type="similarity">
    <text evidence="9">Belongs to the ComGC family.</text>
</comment>
<evidence type="ECO:0000256" key="10">
    <source>
        <dbReference type="SAM" id="Phobius"/>
    </source>
</evidence>
<dbReference type="GO" id="GO:0005886">
    <property type="term" value="C:plasma membrane"/>
    <property type="evidence" value="ECO:0007669"/>
    <property type="project" value="UniProtKB-SubCell"/>
</dbReference>
<dbReference type="NCBIfam" id="NF040999">
    <property type="entry name" value="pilin_ComGC"/>
    <property type="match status" value="1"/>
</dbReference>